<dbReference type="AlphaFoldDB" id="Q0E1I6"/>
<accession>Q0E1I6</accession>
<sequence>MLMNLNMCVSRFFNIYIKMSHLPYNSPTHLTHISSLHSYTLHIQRLISTCSIIQRSRSCAAYSLLPPRSSPRPRGSFSRLPRQSRDSRESPQSRPLHRL</sequence>
<proteinExistence type="predicted"/>
<gene>
    <name evidence="2" type="ordered locus">Os02g0437300</name>
</gene>
<evidence type="ECO:0000313" key="3">
    <source>
        <dbReference type="Proteomes" id="UP000000763"/>
    </source>
</evidence>
<name>Q0E1I6_ORYSJ</name>
<dbReference type="Proteomes" id="UP000000763">
    <property type="component" value="Chromosome 2"/>
</dbReference>
<feature type="region of interest" description="Disordered" evidence="1">
    <location>
        <begin position="64"/>
        <end position="99"/>
    </location>
</feature>
<reference evidence="3" key="2">
    <citation type="journal article" date="2008" name="Nucleic Acids Res.">
        <title>The rice annotation project database (RAP-DB): 2008 update.</title>
        <authorList>
            <consortium name="The rice annotation project (RAP)"/>
        </authorList>
    </citation>
    <scope>GENOME REANNOTATION</scope>
    <source>
        <strain evidence="3">cv. Nipponbare</strain>
    </source>
</reference>
<evidence type="ECO:0000256" key="1">
    <source>
        <dbReference type="SAM" id="MobiDB-lite"/>
    </source>
</evidence>
<evidence type="ECO:0000313" key="2">
    <source>
        <dbReference type="EMBL" id="BAF08652.1"/>
    </source>
</evidence>
<feature type="compositionally biased region" description="Low complexity" evidence="1">
    <location>
        <begin position="64"/>
        <end position="81"/>
    </location>
</feature>
<dbReference type="KEGG" id="dosa:Os02g0437300"/>
<protein>
    <submittedName>
        <fullName evidence="2">Os02g0437300 protein</fullName>
    </submittedName>
</protein>
<dbReference type="EMBL" id="AP008208">
    <property type="protein sequence ID" value="BAF08652.1"/>
    <property type="molecule type" value="Genomic_DNA"/>
</dbReference>
<organism evidence="2 3">
    <name type="scientific">Oryza sativa subsp. japonica</name>
    <name type="common">Rice</name>
    <dbReference type="NCBI Taxonomy" id="39947"/>
    <lineage>
        <taxon>Eukaryota</taxon>
        <taxon>Viridiplantae</taxon>
        <taxon>Streptophyta</taxon>
        <taxon>Embryophyta</taxon>
        <taxon>Tracheophyta</taxon>
        <taxon>Spermatophyta</taxon>
        <taxon>Magnoliopsida</taxon>
        <taxon>Liliopsida</taxon>
        <taxon>Poales</taxon>
        <taxon>Poaceae</taxon>
        <taxon>BOP clade</taxon>
        <taxon>Oryzoideae</taxon>
        <taxon>Oryzeae</taxon>
        <taxon>Oryzinae</taxon>
        <taxon>Oryza</taxon>
        <taxon>Oryza sativa</taxon>
    </lineage>
</organism>
<reference evidence="2 3" key="1">
    <citation type="journal article" date="2005" name="Nature">
        <title>The map-based sequence of the rice genome.</title>
        <authorList>
            <consortium name="International rice genome sequencing project (IRGSP)"/>
            <person name="Matsumoto T."/>
            <person name="Wu J."/>
            <person name="Kanamori H."/>
            <person name="Katayose Y."/>
            <person name="Fujisawa M."/>
            <person name="Namiki N."/>
            <person name="Mizuno H."/>
            <person name="Yamamoto K."/>
            <person name="Antonio B.A."/>
            <person name="Baba T."/>
            <person name="Sakata K."/>
            <person name="Nagamura Y."/>
            <person name="Aoki H."/>
            <person name="Arikawa K."/>
            <person name="Arita K."/>
            <person name="Bito T."/>
            <person name="Chiden Y."/>
            <person name="Fujitsuka N."/>
            <person name="Fukunaka R."/>
            <person name="Hamada M."/>
            <person name="Harada C."/>
            <person name="Hayashi A."/>
            <person name="Hijishita S."/>
            <person name="Honda M."/>
            <person name="Hosokawa S."/>
            <person name="Ichikawa Y."/>
            <person name="Idonuma A."/>
            <person name="Iijima M."/>
            <person name="Ikeda M."/>
            <person name="Ikeno M."/>
            <person name="Ito K."/>
            <person name="Ito S."/>
            <person name="Ito T."/>
            <person name="Ito Y."/>
            <person name="Ito Y."/>
            <person name="Iwabuchi A."/>
            <person name="Kamiya K."/>
            <person name="Karasawa W."/>
            <person name="Kurita K."/>
            <person name="Katagiri S."/>
            <person name="Kikuta A."/>
            <person name="Kobayashi H."/>
            <person name="Kobayashi N."/>
            <person name="Machita K."/>
            <person name="Maehara T."/>
            <person name="Masukawa M."/>
            <person name="Mizubayashi T."/>
            <person name="Mukai Y."/>
            <person name="Nagasaki H."/>
            <person name="Nagata Y."/>
            <person name="Naito S."/>
            <person name="Nakashima M."/>
            <person name="Nakama Y."/>
            <person name="Nakamichi Y."/>
            <person name="Nakamura M."/>
            <person name="Meguro A."/>
            <person name="Negishi M."/>
            <person name="Ohta I."/>
            <person name="Ohta T."/>
            <person name="Okamoto M."/>
            <person name="Ono N."/>
            <person name="Saji S."/>
            <person name="Sakaguchi M."/>
            <person name="Sakai K."/>
            <person name="Shibata M."/>
            <person name="Shimokawa T."/>
            <person name="Song J."/>
            <person name="Takazaki Y."/>
            <person name="Terasawa K."/>
            <person name="Tsugane M."/>
            <person name="Tsuji K."/>
            <person name="Ueda S."/>
            <person name="Waki K."/>
            <person name="Yamagata H."/>
            <person name="Yamamoto M."/>
            <person name="Yamamoto S."/>
            <person name="Yamane H."/>
            <person name="Yoshiki S."/>
            <person name="Yoshihara R."/>
            <person name="Yukawa K."/>
            <person name="Zhong H."/>
            <person name="Yano M."/>
            <person name="Yuan Q."/>
            <person name="Ouyang S."/>
            <person name="Liu J."/>
            <person name="Jones K.M."/>
            <person name="Gansberger K."/>
            <person name="Moffat K."/>
            <person name="Hill J."/>
            <person name="Bera J."/>
            <person name="Fadrosh D."/>
            <person name="Jin S."/>
            <person name="Johri S."/>
            <person name="Kim M."/>
            <person name="Overton L."/>
            <person name="Reardon M."/>
            <person name="Tsitrin T."/>
            <person name="Vuong H."/>
            <person name="Weaver B."/>
            <person name="Ciecko A."/>
            <person name="Tallon L."/>
            <person name="Jackson J."/>
            <person name="Pai G."/>
            <person name="Aken S.V."/>
            <person name="Utterback T."/>
            <person name="Reidmuller S."/>
            <person name="Feldblyum T."/>
            <person name="Hsiao J."/>
            <person name="Zismann V."/>
            <person name="Iobst S."/>
            <person name="de Vazeille A.R."/>
            <person name="Buell C.R."/>
            <person name="Ying K."/>
            <person name="Li Y."/>
            <person name="Lu T."/>
            <person name="Huang Y."/>
            <person name="Zhao Q."/>
            <person name="Feng Q."/>
            <person name="Zhang L."/>
            <person name="Zhu J."/>
            <person name="Weng Q."/>
            <person name="Mu J."/>
            <person name="Lu Y."/>
            <person name="Fan D."/>
            <person name="Liu Y."/>
            <person name="Guan J."/>
            <person name="Zhang Y."/>
            <person name="Yu S."/>
            <person name="Liu X."/>
            <person name="Zhang Y."/>
            <person name="Hong G."/>
            <person name="Han B."/>
            <person name="Choisne N."/>
            <person name="Demange N."/>
            <person name="Orjeda G."/>
            <person name="Samain S."/>
            <person name="Cattolico L."/>
            <person name="Pelletier E."/>
            <person name="Couloux A."/>
            <person name="Segurens B."/>
            <person name="Wincker P."/>
            <person name="D'Hont A."/>
            <person name="Scarpelli C."/>
            <person name="Weissenbach J."/>
            <person name="Salanoubat M."/>
            <person name="Quetier F."/>
            <person name="Yu Y."/>
            <person name="Kim H.R."/>
            <person name="Rambo T."/>
            <person name="Currie J."/>
            <person name="Collura K."/>
            <person name="Luo M."/>
            <person name="Yang T."/>
            <person name="Ammiraju J.S.S."/>
            <person name="Engler F."/>
            <person name="Soderlund C."/>
            <person name="Wing R.A."/>
            <person name="Palmer L.E."/>
            <person name="de la Bastide M."/>
            <person name="Spiegel L."/>
            <person name="Nascimento L."/>
            <person name="Zutavern T."/>
            <person name="O'Shaughnessy A."/>
            <person name="Dike S."/>
            <person name="Dedhia N."/>
            <person name="Preston R."/>
            <person name="Balija V."/>
            <person name="McCombie W.R."/>
            <person name="Chow T."/>
            <person name="Chen H."/>
            <person name="Chung M."/>
            <person name="Chen C."/>
            <person name="Shaw J."/>
            <person name="Wu H."/>
            <person name="Hsiao K."/>
            <person name="Chao Y."/>
            <person name="Chu M."/>
            <person name="Cheng C."/>
            <person name="Hour A."/>
            <person name="Lee P."/>
            <person name="Lin S."/>
            <person name="Lin Y."/>
            <person name="Liou J."/>
            <person name="Liu S."/>
            <person name="Hsing Y."/>
            <person name="Raghuvanshi S."/>
            <person name="Mohanty A."/>
            <person name="Bharti A.K."/>
            <person name="Gaur A."/>
            <person name="Gupta V."/>
            <person name="Kumar D."/>
            <person name="Ravi V."/>
            <person name="Vij S."/>
            <person name="Kapur A."/>
            <person name="Khurana P."/>
            <person name="Khurana P."/>
            <person name="Khurana J.P."/>
            <person name="Tyagi A.K."/>
            <person name="Gaikwad K."/>
            <person name="Singh A."/>
            <person name="Dalal V."/>
            <person name="Srivastava S."/>
            <person name="Dixit A."/>
            <person name="Pal A.K."/>
            <person name="Ghazi I.A."/>
            <person name="Yadav M."/>
            <person name="Pandit A."/>
            <person name="Bhargava A."/>
            <person name="Sureshbabu K."/>
            <person name="Batra K."/>
            <person name="Sharma T.R."/>
            <person name="Mohapatra T."/>
            <person name="Singh N.K."/>
            <person name="Messing J."/>
            <person name="Nelson A.B."/>
            <person name="Fuks G."/>
            <person name="Kavchok S."/>
            <person name="Keizer G."/>
            <person name="Linton E."/>
            <person name="Llaca V."/>
            <person name="Song R."/>
            <person name="Tanyolac B."/>
            <person name="Young S."/>
            <person name="Ho-Il K."/>
            <person name="Hahn J.H."/>
            <person name="Sangsakoo G."/>
            <person name="Vanavichit A."/>
            <person name="de Mattos Luiz.A.T."/>
            <person name="Zimmer P.D."/>
            <person name="Malone G."/>
            <person name="Dellagostin O."/>
            <person name="de Oliveira A.C."/>
            <person name="Bevan M."/>
            <person name="Bancroft I."/>
            <person name="Minx P."/>
            <person name="Cordum H."/>
            <person name="Wilson R."/>
            <person name="Cheng Z."/>
            <person name="Jin W."/>
            <person name="Jiang J."/>
            <person name="Leong S.A."/>
            <person name="Iwama H."/>
            <person name="Gojobori T."/>
            <person name="Itoh T."/>
            <person name="Niimura Y."/>
            <person name="Fujii Y."/>
            <person name="Habara T."/>
            <person name="Sakai H."/>
            <person name="Sato Y."/>
            <person name="Wilson G."/>
            <person name="Kumar K."/>
            <person name="McCouch S."/>
            <person name="Juretic N."/>
            <person name="Hoen D."/>
            <person name="Wright S."/>
            <person name="Bruskiewich R."/>
            <person name="Bureau T."/>
            <person name="Miyao A."/>
            <person name="Hirochika H."/>
            <person name="Nishikawa T."/>
            <person name="Kadowaki K."/>
            <person name="Sugiura M."/>
            <person name="Burr B."/>
            <person name="Sasaki T."/>
        </authorList>
    </citation>
    <scope>NUCLEOTIDE SEQUENCE [LARGE SCALE GENOMIC DNA]</scope>
    <source>
        <strain evidence="3">cv. Nipponbare</strain>
    </source>
</reference>